<feature type="chain" id="PRO_5046296825" description="Por secretion system C-terminal sorting domain-containing protein" evidence="1">
    <location>
        <begin position="21"/>
        <end position="434"/>
    </location>
</feature>
<dbReference type="Proteomes" id="UP001500936">
    <property type="component" value="Unassembled WGS sequence"/>
</dbReference>
<proteinExistence type="predicted"/>
<accession>A0ABP8KWK9</accession>
<reference evidence="3" key="1">
    <citation type="journal article" date="2019" name="Int. J. Syst. Evol. Microbiol.">
        <title>The Global Catalogue of Microorganisms (GCM) 10K type strain sequencing project: providing services to taxonomists for standard genome sequencing and annotation.</title>
        <authorList>
            <consortium name="The Broad Institute Genomics Platform"/>
            <consortium name="The Broad Institute Genome Sequencing Center for Infectious Disease"/>
            <person name="Wu L."/>
            <person name="Ma J."/>
        </authorList>
    </citation>
    <scope>NUCLEOTIDE SEQUENCE [LARGE SCALE GENOMIC DNA]</scope>
    <source>
        <strain evidence="3">JCM 17925</strain>
    </source>
</reference>
<sequence length="434" mass="47003">MATRLYLFFLLTFCAHLTFGQTTYFQQNFSAGGTTASYINTASPSVGQFTDISSGTGLTGASSATIGSNYLEVNRPTGSSGQVRFCRASDFAPTPPSLYIQFSIDISTIDDQSSAAFFYVGGNKLDNSGSTPANADLFAKLSICFAGGGAPSNTDKYYLRDTDANKNTPNYTGKTNITWVLNKTGGTLTYVAPGGGKSTVANNKYDLWVNNTNVFDDYNVLTAAINLQRIKLLFNNGTGKIRFGDFLIRDVAGVLPVKLVTFQAKPQGKQVQLNWATAWERDASHFVVERGHDLNNLVPIGQVKAMGNTDQQMTYTFIDERPMPGANYYRLVQVDTDNKLEQSKIVAAVVNDSQPGIDILGNPIEGNVVRFSARNLPEAGYRLLSPSGNDIPCQLQSYADGTVQLTPLSTLPAGIYTLQAVGEDVRLSKKVLVR</sequence>
<keyword evidence="3" id="KW-1185">Reference proteome</keyword>
<comment type="caution">
    <text evidence="2">The sequence shown here is derived from an EMBL/GenBank/DDBJ whole genome shotgun (WGS) entry which is preliminary data.</text>
</comment>
<dbReference type="RefSeq" id="WP_345270697.1">
    <property type="nucleotide sequence ID" value="NZ_BAABHB010000014.1"/>
</dbReference>
<protein>
    <recommendedName>
        <fullName evidence="4">Por secretion system C-terminal sorting domain-containing protein</fullName>
    </recommendedName>
</protein>
<organism evidence="2 3">
    <name type="scientific">Nibrella viscosa</name>
    <dbReference type="NCBI Taxonomy" id="1084524"/>
    <lineage>
        <taxon>Bacteria</taxon>
        <taxon>Pseudomonadati</taxon>
        <taxon>Bacteroidota</taxon>
        <taxon>Cytophagia</taxon>
        <taxon>Cytophagales</taxon>
        <taxon>Spirosomataceae</taxon>
        <taxon>Nibrella</taxon>
    </lineage>
</organism>
<feature type="signal peptide" evidence="1">
    <location>
        <begin position="1"/>
        <end position="20"/>
    </location>
</feature>
<evidence type="ECO:0008006" key="4">
    <source>
        <dbReference type="Google" id="ProtNLM"/>
    </source>
</evidence>
<gene>
    <name evidence="2" type="ORF">GCM10023187_49100</name>
</gene>
<evidence type="ECO:0000313" key="2">
    <source>
        <dbReference type="EMBL" id="GAA4417020.1"/>
    </source>
</evidence>
<name>A0ABP8KWK9_9BACT</name>
<evidence type="ECO:0000313" key="3">
    <source>
        <dbReference type="Proteomes" id="UP001500936"/>
    </source>
</evidence>
<dbReference type="EMBL" id="BAABHB010000014">
    <property type="protein sequence ID" value="GAA4417020.1"/>
    <property type="molecule type" value="Genomic_DNA"/>
</dbReference>
<keyword evidence="1" id="KW-0732">Signal</keyword>
<evidence type="ECO:0000256" key="1">
    <source>
        <dbReference type="SAM" id="SignalP"/>
    </source>
</evidence>